<evidence type="ECO:0000256" key="20">
    <source>
        <dbReference type="SAM" id="Phobius"/>
    </source>
</evidence>
<comment type="cofactor">
    <cofactor evidence="1">
        <name>Mn(2+)</name>
        <dbReference type="ChEBI" id="CHEBI:29035"/>
    </cofactor>
</comment>
<comment type="cofactor">
    <cofactor evidence="19">
        <name>Mg(2+)</name>
        <dbReference type="ChEBI" id="CHEBI:18420"/>
    </cofactor>
    <cofactor evidence="19">
        <name>Mn(2+)</name>
        <dbReference type="ChEBI" id="CHEBI:29035"/>
    </cofactor>
    <text evidence="19">Binds 1 Mg(2+) or Mn(2+) ion per subunit.</text>
</comment>
<evidence type="ECO:0000256" key="14">
    <source>
        <dbReference type="ARBA" id="ARBA00023027"/>
    </source>
</evidence>
<comment type="subcellular location">
    <subcellularLocation>
        <location evidence="2">Membrane</location>
        <topology evidence="2">Multi-pass membrane protein</topology>
    </subcellularLocation>
</comment>
<dbReference type="PRINTS" id="PR00447">
    <property type="entry name" value="NATRESASSCMP"/>
</dbReference>
<keyword evidence="6 19" id="KW-0432">Leucine biosynthesis</keyword>
<evidence type="ECO:0000256" key="16">
    <source>
        <dbReference type="ARBA" id="ARBA00023211"/>
    </source>
</evidence>
<dbReference type="GO" id="GO:0005886">
    <property type="term" value="C:plasma membrane"/>
    <property type="evidence" value="ECO:0007669"/>
    <property type="project" value="TreeGrafter"/>
</dbReference>
<evidence type="ECO:0000256" key="19">
    <source>
        <dbReference type="RuleBase" id="RU004445"/>
    </source>
</evidence>
<dbReference type="InterPro" id="IPR004429">
    <property type="entry name" value="Isopropylmalate_DH"/>
</dbReference>
<dbReference type="GO" id="GO:0051287">
    <property type="term" value="F:NAD binding"/>
    <property type="evidence" value="ECO:0007669"/>
    <property type="project" value="InterPro"/>
</dbReference>
<dbReference type="InterPro" id="IPR019818">
    <property type="entry name" value="IsoCit/isopropylmalate_DH_CS"/>
</dbReference>
<name>A0A9W6Y4C9_9STRA</name>
<evidence type="ECO:0000313" key="22">
    <source>
        <dbReference type="EMBL" id="GMF52571.1"/>
    </source>
</evidence>
<organism evidence="22 23">
    <name type="scientific">Phytophthora fragariaefolia</name>
    <dbReference type="NCBI Taxonomy" id="1490495"/>
    <lineage>
        <taxon>Eukaryota</taxon>
        <taxon>Sar</taxon>
        <taxon>Stramenopiles</taxon>
        <taxon>Oomycota</taxon>
        <taxon>Peronosporomycetes</taxon>
        <taxon>Peronosporales</taxon>
        <taxon>Peronosporaceae</taxon>
        <taxon>Phytophthora</taxon>
    </lineage>
</organism>
<evidence type="ECO:0000256" key="3">
    <source>
        <dbReference type="ARBA" id="ARBA00007769"/>
    </source>
</evidence>
<dbReference type="FunFam" id="3.40.718.10:FF:000006">
    <property type="entry name" value="3-isopropylmalate dehydrogenase"/>
    <property type="match status" value="1"/>
</dbReference>
<keyword evidence="16" id="KW-0464">Manganese</keyword>
<dbReference type="EMBL" id="BSXT01003103">
    <property type="protein sequence ID" value="GMF52571.1"/>
    <property type="molecule type" value="Genomic_DNA"/>
</dbReference>
<evidence type="ECO:0000256" key="7">
    <source>
        <dbReference type="ARBA" id="ARBA00022448"/>
    </source>
</evidence>
<evidence type="ECO:0000256" key="10">
    <source>
        <dbReference type="ARBA" id="ARBA00022723"/>
    </source>
</evidence>
<evidence type="ECO:0000256" key="11">
    <source>
        <dbReference type="ARBA" id="ARBA00022842"/>
    </source>
</evidence>
<dbReference type="GO" id="GO:0034755">
    <property type="term" value="P:iron ion transmembrane transport"/>
    <property type="evidence" value="ECO:0007669"/>
    <property type="project" value="TreeGrafter"/>
</dbReference>
<sequence>MGTSAGVPGMPKTRASELDLLLGDEVEDVASYDAVDKALALSVGEVQAPDEESTQHGFRCAGELTLAALPTAGAYAGYQLTWVLFGATAMGFFLQVLAARLGVVTGKNLAEMCTAVYPRWASLTLWIMTEIAIVASDVQEVLGSSIAFQVLFGFPLWIGCLITGFDTFTFLLLHRYGIRKLEAFFVALIVVMLVCFCANLVRGDVASSDVVSGFVPRVDRYAVTQAVGILGAVIMPHNIFLHSALVQTRQVNRHDGRKVHEANKYFAIESGLALFVSFLINLAVLAVFAKGFFSQDCTASYSTSGVNTACVPGAIANGDTYGHCELASGGEGMCQEIGLSQAGVALSGMLGQYADTIWAIGLLAAGQSSTMTGTYAGQFVMEGFLQLHLSPWKRVALTRCVSLVPAMTVAILSQQNPADSDHMDELLNVLQSIQLPFALLPVLIFTSSPSIMGDFANNRATVITGWMLGGLVCVINLYLIFTNLEGLALGAVGLVALGGSCCLCSSASSTRSMLAAVLASSSSSFRNCTRSSETTLSPWWMVVCRRRFLGCEAGAASASDAASAAAASPRSTKRSIGCRTNTLQMGLVVWVTPCGSKAGRRPPPPSKEMSGKTYKIAVLPGDGIGPEVCDQAVQVLQTVGALFQHQFAFTTALCGGAAFEQHQTHLPQSTVDTVAASDAVLFGSVGGPTDAQEDPKWKDAEKNCLLGLRKNFQLAVNIRPAKIYSMLPDLSPLKPSIIANGVDMVIVRELVSGIYFGEHATNGDTATDVMKYTEAEIAKPMKFAFETAMNVRCPAVLGVGFLVDEVLTCACGDVAKDYPEVQFDFMYIDNAVMQLIRNPSQFDVIVTGNMFGDILSDAASVLPGSLGLMPSASLGDKVHLFEPIGGSAPDIAGKDFANPIAQILSAALLLRYSFQMEAEAQLIEKAVEQVLLDGVRTGDLTKDQSVVVGTKAMGAAIIAKIKALHQ</sequence>
<evidence type="ECO:0000256" key="8">
    <source>
        <dbReference type="ARBA" id="ARBA00022605"/>
    </source>
</evidence>
<dbReference type="Proteomes" id="UP001165121">
    <property type="component" value="Unassembled WGS sequence"/>
</dbReference>
<dbReference type="InterPro" id="IPR024084">
    <property type="entry name" value="IsoPropMal-DH-like_dom"/>
</dbReference>
<dbReference type="InterPro" id="IPR001046">
    <property type="entry name" value="NRAMP_fam"/>
</dbReference>
<dbReference type="PROSITE" id="PS00470">
    <property type="entry name" value="IDH_IMDH"/>
    <property type="match status" value="1"/>
</dbReference>
<protein>
    <recommendedName>
        <fullName evidence="5 19">3-isopropylmalate dehydrogenase</fullName>
        <ecNumber evidence="5 19">1.1.1.85</ecNumber>
    </recommendedName>
</protein>
<dbReference type="AlphaFoldDB" id="A0A9W6Y4C9"/>
<keyword evidence="13 18" id="KW-0560">Oxidoreductase</keyword>
<evidence type="ECO:0000256" key="6">
    <source>
        <dbReference type="ARBA" id="ARBA00022430"/>
    </source>
</evidence>
<feature type="transmembrane region" description="Helical" evidence="20">
    <location>
        <begin position="487"/>
        <end position="505"/>
    </location>
</feature>
<comment type="caution">
    <text evidence="22">The sequence shown here is derived from an EMBL/GenBank/DDBJ whole genome shotgun (WGS) entry which is preliminary data.</text>
</comment>
<feature type="transmembrane region" description="Helical" evidence="20">
    <location>
        <begin position="116"/>
        <end position="134"/>
    </location>
</feature>
<evidence type="ECO:0000256" key="4">
    <source>
        <dbReference type="ARBA" id="ARBA00011738"/>
    </source>
</evidence>
<evidence type="ECO:0000256" key="15">
    <source>
        <dbReference type="ARBA" id="ARBA00023136"/>
    </source>
</evidence>
<dbReference type="EC" id="1.1.1.85" evidence="5 19"/>
<keyword evidence="10 19" id="KW-0479">Metal-binding</keyword>
<dbReference type="Pfam" id="PF01566">
    <property type="entry name" value="Nramp"/>
    <property type="match status" value="1"/>
</dbReference>
<evidence type="ECO:0000256" key="9">
    <source>
        <dbReference type="ARBA" id="ARBA00022692"/>
    </source>
</evidence>
<dbReference type="SMART" id="SM01329">
    <property type="entry name" value="Iso_dh"/>
    <property type="match status" value="1"/>
</dbReference>
<evidence type="ECO:0000256" key="2">
    <source>
        <dbReference type="ARBA" id="ARBA00004141"/>
    </source>
</evidence>
<dbReference type="GO" id="GO:0005384">
    <property type="term" value="F:manganese ion transmembrane transporter activity"/>
    <property type="evidence" value="ECO:0007669"/>
    <property type="project" value="TreeGrafter"/>
</dbReference>
<feature type="domain" description="Isopropylmalate dehydrogenase-like" evidence="21">
    <location>
        <begin position="615"/>
        <end position="957"/>
    </location>
</feature>
<feature type="transmembrane region" description="Helical" evidence="20">
    <location>
        <begin position="221"/>
        <end position="245"/>
    </location>
</feature>
<dbReference type="PANTHER" id="PTHR11706">
    <property type="entry name" value="SOLUTE CARRIER PROTEIN FAMILY 11 MEMBER"/>
    <property type="match status" value="1"/>
</dbReference>
<evidence type="ECO:0000313" key="23">
    <source>
        <dbReference type="Proteomes" id="UP001165121"/>
    </source>
</evidence>
<reference evidence="22" key="1">
    <citation type="submission" date="2023-04" db="EMBL/GenBank/DDBJ databases">
        <title>Phytophthora fragariaefolia NBRC 109709.</title>
        <authorList>
            <person name="Ichikawa N."/>
            <person name="Sato H."/>
            <person name="Tonouchi N."/>
        </authorList>
    </citation>
    <scope>NUCLEOTIDE SEQUENCE</scope>
    <source>
        <strain evidence="22">NBRC 109709</strain>
    </source>
</reference>
<proteinExistence type="inferred from homology"/>
<gene>
    <name evidence="22" type="ORF">Pfra01_002155800</name>
</gene>
<keyword evidence="23" id="KW-1185">Reference proteome</keyword>
<keyword evidence="14 19" id="KW-0520">NAD</keyword>
<dbReference type="Gene3D" id="3.40.718.10">
    <property type="entry name" value="Isopropylmalate Dehydrogenase"/>
    <property type="match status" value="1"/>
</dbReference>
<keyword evidence="12 20" id="KW-1133">Transmembrane helix</keyword>
<feature type="transmembrane region" description="Helical" evidence="20">
    <location>
        <begin position="82"/>
        <end position="104"/>
    </location>
</feature>
<evidence type="ECO:0000259" key="21">
    <source>
        <dbReference type="SMART" id="SM01329"/>
    </source>
</evidence>
<dbReference type="PANTHER" id="PTHR11706:SF33">
    <property type="entry name" value="NATURAL RESISTANCE-ASSOCIATED MACROPHAGE PROTEIN 2"/>
    <property type="match status" value="1"/>
</dbReference>
<comment type="function">
    <text evidence="19">Catalyzes the oxidation of 3-carboxy-2-hydroxy-4-methylpentanoate (3-isopropylmalate) to 3-carboxy-4-methyl-2-oxopentanoate. The product decarboxylates to 4-methyl-2 oxopentanoate.</text>
</comment>
<dbReference type="GO" id="GO:0003862">
    <property type="term" value="F:3-isopropylmalate dehydrogenase activity"/>
    <property type="evidence" value="ECO:0007669"/>
    <property type="project" value="UniProtKB-EC"/>
</dbReference>
<dbReference type="GO" id="GO:0000287">
    <property type="term" value="F:magnesium ion binding"/>
    <property type="evidence" value="ECO:0007669"/>
    <property type="project" value="InterPro"/>
</dbReference>
<evidence type="ECO:0000256" key="17">
    <source>
        <dbReference type="ARBA" id="ARBA00023304"/>
    </source>
</evidence>
<comment type="pathway">
    <text evidence="19">Amino-acid biosynthesis; L-leucine biosynthesis; L-leucine from 3-methyl-2-oxobutanoate: step 3/4.</text>
</comment>
<comment type="catalytic activity">
    <reaction evidence="19">
        <text>(2R,3S)-3-isopropylmalate + NAD(+) = 4-methyl-2-oxopentanoate + CO2 + NADH</text>
        <dbReference type="Rhea" id="RHEA:32271"/>
        <dbReference type="ChEBI" id="CHEBI:16526"/>
        <dbReference type="ChEBI" id="CHEBI:17865"/>
        <dbReference type="ChEBI" id="CHEBI:35121"/>
        <dbReference type="ChEBI" id="CHEBI:57540"/>
        <dbReference type="ChEBI" id="CHEBI:57945"/>
        <dbReference type="EC" id="1.1.1.85"/>
    </reaction>
</comment>
<feature type="transmembrane region" description="Helical" evidence="20">
    <location>
        <begin position="146"/>
        <end position="171"/>
    </location>
</feature>
<evidence type="ECO:0000256" key="18">
    <source>
        <dbReference type="RuleBase" id="RU004443"/>
    </source>
</evidence>
<keyword evidence="8" id="KW-0028">Amino-acid biosynthesis</keyword>
<dbReference type="GO" id="GO:0015086">
    <property type="term" value="F:cadmium ion transmembrane transporter activity"/>
    <property type="evidence" value="ECO:0007669"/>
    <property type="project" value="TreeGrafter"/>
</dbReference>
<dbReference type="NCBIfam" id="NF037982">
    <property type="entry name" value="Nramp_1"/>
    <property type="match status" value="1"/>
</dbReference>
<feature type="transmembrane region" description="Helical" evidence="20">
    <location>
        <begin position="460"/>
        <end position="481"/>
    </location>
</feature>
<dbReference type="NCBIfam" id="TIGR01197">
    <property type="entry name" value="nramp"/>
    <property type="match status" value="1"/>
</dbReference>
<dbReference type="SUPFAM" id="SSF53659">
    <property type="entry name" value="Isocitrate/Isopropylmalate dehydrogenase-like"/>
    <property type="match status" value="1"/>
</dbReference>
<evidence type="ECO:0000256" key="5">
    <source>
        <dbReference type="ARBA" id="ARBA00013101"/>
    </source>
</evidence>
<comment type="subunit">
    <text evidence="4 19">Homodimer.</text>
</comment>
<dbReference type="GO" id="GO:0009098">
    <property type="term" value="P:L-leucine biosynthetic process"/>
    <property type="evidence" value="ECO:0007669"/>
    <property type="project" value="UniProtKB-KW"/>
</dbReference>
<keyword evidence="7" id="KW-0813">Transport</keyword>
<feature type="transmembrane region" description="Helical" evidence="20">
    <location>
        <begin position="183"/>
        <end position="201"/>
    </location>
</feature>
<evidence type="ECO:0000256" key="1">
    <source>
        <dbReference type="ARBA" id="ARBA00001936"/>
    </source>
</evidence>
<feature type="transmembrane region" description="Helical" evidence="20">
    <location>
        <begin position="433"/>
        <end position="453"/>
    </location>
</feature>
<dbReference type="OrthoDB" id="409173at2759"/>
<evidence type="ECO:0000256" key="13">
    <source>
        <dbReference type="ARBA" id="ARBA00023002"/>
    </source>
</evidence>
<keyword evidence="11" id="KW-0460">Magnesium</keyword>
<keyword evidence="15 20" id="KW-0472">Membrane</keyword>
<feature type="transmembrane region" description="Helical" evidence="20">
    <location>
        <begin position="396"/>
        <end position="413"/>
    </location>
</feature>
<comment type="similarity">
    <text evidence="3 18">Belongs to the isocitrate and isopropylmalate dehydrogenases family.</text>
</comment>
<keyword evidence="9 20" id="KW-0812">Transmembrane</keyword>
<keyword evidence="17 19" id="KW-0100">Branched-chain amino acid biosynthesis</keyword>
<dbReference type="Pfam" id="PF00180">
    <property type="entry name" value="Iso_dh"/>
    <property type="match status" value="1"/>
</dbReference>
<accession>A0A9W6Y4C9</accession>
<feature type="transmembrane region" description="Helical" evidence="20">
    <location>
        <begin position="266"/>
        <end position="289"/>
    </location>
</feature>
<dbReference type="NCBIfam" id="TIGR00169">
    <property type="entry name" value="leuB"/>
    <property type="match status" value="1"/>
</dbReference>
<evidence type="ECO:0000256" key="12">
    <source>
        <dbReference type="ARBA" id="ARBA00022989"/>
    </source>
</evidence>